<keyword evidence="3 10" id="KW-0812">Transmembrane</keyword>
<feature type="transmembrane region" description="Helical" evidence="10">
    <location>
        <begin position="46"/>
        <end position="64"/>
    </location>
</feature>
<protein>
    <recommendedName>
        <fullName evidence="10">Palmitoyltransferase</fullName>
        <ecNumber evidence="10">2.3.1.225</ecNumber>
    </recommendedName>
</protein>
<keyword evidence="2 10" id="KW-0808">Transferase</keyword>
<keyword evidence="6" id="KW-0564">Palmitate</keyword>
<evidence type="ECO:0000313" key="13">
    <source>
        <dbReference type="EMBL" id="KAK7742353.1"/>
    </source>
</evidence>
<evidence type="ECO:0000256" key="8">
    <source>
        <dbReference type="ARBA" id="ARBA00023315"/>
    </source>
</evidence>
<name>A0AAN9UF80_9PEZI</name>
<accession>A0AAN9UF80</accession>
<feature type="signal peptide" evidence="11">
    <location>
        <begin position="1"/>
        <end position="18"/>
    </location>
</feature>
<dbReference type="EC" id="2.3.1.225" evidence="10"/>
<comment type="caution">
    <text evidence="13">The sequence shown here is derived from an EMBL/GenBank/DDBJ whole genome shotgun (WGS) entry which is preliminary data.</text>
</comment>
<keyword evidence="4 10" id="KW-1133">Transmembrane helix</keyword>
<gene>
    <name evidence="13" type="primary">SWF1</name>
    <name evidence="13" type="ORF">SLS53_004498</name>
</gene>
<proteinExistence type="inferred from homology"/>
<evidence type="ECO:0000256" key="3">
    <source>
        <dbReference type="ARBA" id="ARBA00022692"/>
    </source>
</evidence>
<feature type="transmembrane region" description="Helical" evidence="10">
    <location>
        <begin position="233"/>
        <end position="256"/>
    </location>
</feature>
<evidence type="ECO:0000256" key="10">
    <source>
        <dbReference type="RuleBase" id="RU079119"/>
    </source>
</evidence>
<dbReference type="GO" id="GO:0019706">
    <property type="term" value="F:protein-cysteine S-palmitoyltransferase activity"/>
    <property type="evidence" value="ECO:0007669"/>
    <property type="project" value="UniProtKB-EC"/>
</dbReference>
<feature type="transmembrane region" description="Helical" evidence="10">
    <location>
        <begin position="76"/>
        <end position="95"/>
    </location>
</feature>
<evidence type="ECO:0000256" key="5">
    <source>
        <dbReference type="ARBA" id="ARBA00023136"/>
    </source>
</evidence>
<evidence type="ECO:0000256" key="4">
    <source>
        <dbReference type="ARBA" id="ARBA00022989"/>
    </source>
</evidence>
<keyword evidence="5 10" id="KW-0472">Membrane</keyword>
<comment type="similarity">
    <text evidence="10">Belongs to the DHHC palmitoyltransferase family.</text>
</comment>
<feature type="transmembrane region" description="Helical" evidence="10">
    <location>
        <begin position="165"/>
        <end position="187"/>
    </location>
</feature>
<evidence type="ECO:0000256" key="9">
    <source>
        <dbReference type="ARBA" id="ARBA00048048"/>
    </source>
</evidence>
<organism evidence="13 14">
    <name type="scientific">Cytospora paraplurivora</name>
    <dbReference type="NCBI Taxonomy" id="2898453"/>
    <lineage>
        <taxon>Eukaryota</taxon>
        <taxon>Fungi</taxon>
        <taxon>Dikarya</taxon>
        <taxon>Ascomycota</taxon>
        <taxon>Pezizomycotina</taxon>
        <taxon>Sordariomycetes</taxon>
        <taxon>Sordariomycetidae</taxon>
        <taxon>Diaporthales</taxon>
        <taxon>Cytosporaceae</taxon>
        <taxon>Cytospora</taxon>
    </lineage>
</organism>
<dbReference type="GO" id="GO:0016020">
    <property type="term" value="C:membrane"/>
    <property type="evidence" value="ECO:0007669"/>
    <property type="project" value="UniProtKB-SubCell"/>
</dbReference>
<dbReference type="InterPro" id="IPR001594">
    <property type="entry name" value="Palmitoyltrfase_DHHC"/>
</dbReference>
<feature type="chain" id="PRO_5042821936" description="Palmitoyltransferase" evidence="11">
    <location>
        <begin position="19"/>
        <end position="385"/>
    </location>
</feature>
<dbReference type="GO" id="GO:0005794">
    <property type="term" value="C:Golgi apparatus"/>
    <property type="evidence" value="ECO:0007669"/>
    <property type="project" value="TreeGrafter"/>
</dbReference>
<evidence type="ECO:0000256" key="6">
    <source>
        <dbReference type="ARBA" id="ARBA00023139"/>
    </source>
</evidence>
<dbReference type="PANTHER" id="PTHR22883">
    <property type="entry name" value="ZINC FINGER DHHC DOMAIN CONTAINING PROTEIN"/>
    <property type="match status" value="1"/>
</dbReference>
<keyword evidence="14" id="KW-1185">Reference proteome</keyword>
<comment type="subcellular location">
    <subcellularLocation>
        <location evidence="1">Membrane</location>
        <topology evidence="1">Multi-pass membrane protein</topology>
    </subcellularLocation>
</comment>
<dbReference type="AlphaFoldDB" id="A0AAN9UF80"/>
<evidence type="ECO:0000256" key="11">
    <source>
        <dbReference type="SAM" id="SignalP"/>
    </source>
</evidence>
<keyword evidence="7" id="KW-0449">Lipoprotein</keyword>
<evidence type="ECO:0000259" key="12">
    <source>
        <dbReference type="Pfam" id="PF01529"/>
    </source>
</evidence>
<dbReference type="EMBL" id="JAJSPL020000015">
    <property type="protein sequence ID" value="KAK7742353.1"/>
    <property type="molecule type" value="Genomic_DNA"/>
</dbReference>
<evidence type="ECO:0000256" key="1">
    <source>
        <dbReference type="ARBA" id="ARBA00004141"/>
    </source>
</evidence>
<feature type="domain" description="Palmitoyltransferase DHHC" evidence="12">
    <location>
        <begin position="121"/>
        <end position="267"/>
    </location>
</feature>
<evidence type="ECO:0000313" key="14">
    <source>
        <dbReference type="Proteomes" id="UP001320245"/>
    </source>
</evidence>
<keyword evidence="8 10" id="KW-0012">Acyltransferase</keyword>
<dbReference type="Proteomes" id="UP001320245">
    <property type="component" value="Unassembled WGS sequence"/>
</dbReference>
<reference evidence="13 14" key="1">
    <citation type="journal article" date="2023" name="PLoS ONE">
        <title>Cytospora paraplurivora sp. nov. isolated from orchards with fruit tree decline syndrome in Ontario, Canada.</title>
        <authorList>
            <person name="Ilyukhin E."/>
            <person name="Nguyen H.D.T."/>
            <person name="Castle A.J."/>
            <person name="Ellouze W."/>
        </authorList>
    </citation>
    <scope>NUCLEOTIDE SEQUENCE [LARGE SCALE GENOMIC DNA]</scope>
    <source>
        <strain evidence="13 14">FDS-564</strain>
    </source>
</reference>
<sequence>MAWLHRFIWITLPGSLLALDRRVTSGRLSSSMQRFGKYMMYDRHPTVLLFFLSLLAGGEYLYLPSVWPQLGPLQKVMGAIAIICPYAFLYLSAAADPGYITPANHQEQMAQYPYDHAIFHPGAHCRTCRLLKPARSKHCSICKRCVARADHHCIFINSCVGQGNLHWFILLLLSTAVLCSYGTYLGLSLLSAKMKGRDPDFSIWPPSARSYDWSGYFIVWTWGLQDDVGMGSVTILTFLISPLVWGLFLYNMYMIYAGTTTNESMKWSDWKLEIDDGYAFRRRMPQDRQKDLRFEPAWTRWPVSTGQILVRTESGYPPRSDSQNHPGVGEWVRVRSLRSVDNLYDLGFWDNLREVFWPRYRVSGGAWSSVPVSEWAVGNGRKGRF</sequence>
<dbReference type="PROSITE" id="PS50216">
    <property type="entry name" value="DHHC"/>
    <property type="match status" value="1"/>
</dbReference>
<dbReference type="GO" id="GO:0006612">
    <property type="term" value="P:protein targeting to membrane"/>
    <property type="evidence" value="ECO:0007669"/>
    <property type="project" value="TreeGrafter"/>
</dbReference>
<dbReference type="GO" id="GO:0005783">
    <property type="term" value="C:endoplasmic reticulum"/>
    <property type="evidence" value="ECO:0007669"/>
    <property type="project" value="TreeGrafter"/>
</dbReference>
<dbReference type="PANTHER" id="PTHR22883:SF288">
    <property type="entry name" value="PALMITOYLTRANSFERASE SWF1"/>
    <property type="match status" value="1"/>
</dbReference>
<evidence type="ECO:0000256" key="2">
    <source>
        <dbReference type="ARBA" id="ARBA00022679"/>
    </source>
</evidence>
<comment type="domain">
    <text evidence="10">The DHHC domain is required for palmitoyltransferase activity.</text>
</comment>
<dbReference type="InterPro" id="IPR039859">
    <property type="entry name" value="PFA4/ZDH16/20/ERF2-like"/>
</dbReference>
<evidence type="ECO:0000256" key="7">
    <source>
        <dbReference type="ARBA" id="ARBA00023288"/>
    </source>
</evidence>
<comment type="catalytic activity">
    <reaction evidence="9 10">
        <text>L-cysteinyl-[protein] + hexadecanoyl-CoA = S-hexadecanoyl-L-cysteinyl-[protein] + CoA</text>
        <dbReference type="Rhea" id="RHEA:36683"/>
        <dbReference type="Rhea" id="RHEA-COMP:10131"/>
        <dbReference type="Rhea" id="RHEA-COMP:11032"/>
        <dbReference type="ChEBI" id="CHEBI:29950"/>
        <dbReference type="ChEBI" id="CHEBI:57287"/>
        <dbReference type="ChEBI" id="CHEBI:57379"/>
        <dbReference type="ChEBI" id="CHEBI:74151"/>
        <dbReference type="EC" id="2.3.1.225"/>
    </reaction>
</comment>
<dbReference type="Pfam" id="PF01529">
    <property type="entry name" value="DHHC"/>
    <property type="match status" value="1"/>
</dbReference>
<keyword evidence="11" id="KW-0732">Signal</keyword>